<evidence type="ECO:0000313" key="1">
    <source>
        <dbReference type="EMBL" id="KAA0048760.1"/>
    </source>
</evidence>
<proteinExistence type="predicted"/>
<dbReference type="Pfam" id="PF14223">
    <property type="entry name" value="Retrotran_gag_2"/>
    <property type="match status" value="1"/>
</dbReference>
<name>A0A5A7U031_CUCMM</name>
<sequence length="196" mass="22775">MTSYLNRPFRFEGAHFKGWKQKMFFLTLKKAIATCTTKKTTIPTENSTKEEIGSCDAWTESDFICNNLIPNGLIDELYDYYSTMSPAKEVWDALQKKYNTEEAESKKYAVNQYMSFIIDMLSSPRKDFKNTLRHNTKELSLASLITRLRIEEKACKHDQKEEVNTIPMKKPTVVLKPDLKLKENKMKVQNQGPNND</sequence>
<evidence type="ECO:0000313" key="4">
    <source>
        <dbReference type="Proteomes" id="UP000321947"/>
    </source>
</evidence>
<dbReference type="OrthoDB" id="1740512at2759"/>
<dbReference type="PANTHER" id="PTHR47592:SF30">
    <property type="entry name" value="CCHC-TYPE DOMAIN-CONTAINING PROTEIN"/>
    <property type="match status" value="1"/>
</dbReference>
<evidence type="ECO:0000313" key="3">
    <source>
        <dbReference type="Proteomes" id="UP000321393"/>
    </source>
</evidence>
<gene>
    <name evidence="2" type="ORF">E5676_scaffold172G00670</name>
    <name evidence="1" type="ORF">E6C27_scaffold43G00680</name>
</gene>
<reference evidence="3 4" key="1">
    <citation type="submission" date="2019-08" db="EMBL/GenBank/DDBJ databases">
        <title>Draft genome sequences of two oriental melons (Cucumis melo L. var makuwa).</title>
        <authorList>
            <person name="Kwon S.-Y."/>
        </authorList>
    </citation>
    <scope>NUCLEOTIDE SEQUENCE [LARGE SCALE GENOMIC DNA]</scope>
    <source>
        <strain evidence="4">cv. Chang Bougi</strain>
        <strain evidence="3">cv. SW 3</strain>
        <tissue evidence="1">Leaf</tissue>
    </source>
</reference>
<comment type="caution">
    <text evidence="1">The sequence shown here is derived from an EMBL/GenBank/DDBJ whole genome shotgun (WGS) entry which is preliminary data.</text>
</comment>
<protein>
    <submittedName>
        <fullName evidence="1">Pol polyprotein</fullName>
    </submittedName>
</protein>
<dbReference type="Proteomes" id="UP000321393">
    <property type="component" value="Unassembled WGS sequence"/>
</dbReference>
<evidence type="ECO:0000313" key="2">
    <source>
        <dbReference type="EMBL" id="TYK31573.1"/>
    </source>
</evidence>
<dbReference type="PANTHER" id="PTHR47592">
    <property type="entry name" value="PBF68 PROTEIN"/>
    <property type="match status" value="1"/>
</dbReference>
<dbReference type="EMBL" id="SSTE01012402">
    <property type="protein sequence ID" value="KAA0048760.1"/>
    <property type="molecule type" value="Genomic_DNA"/>
</dbReference>
<dbReference type="Proteomes" id="UP000321947">
    <property type="component" value="Unassembled WGS sequence"/>
</dbReference>
<dbReference type="EMBL" id="SSTD01000132">
    <property type="protein sequence ID" value="TYK31573.1"/>
    <property type="molecule type" value="Genomic_DNA"/>
</dbReference>
<dbReference type="AlphaFoldDB" id="A0A5A7U031"/>
<organism evidence="1 3">
    <name type="scientific">Cucumis melo var. makuwa</name>
    <name type="common">Oriental melon</name>
    <dbReference type="NCBI Taxonomy" id="1194695"/>
    <lineage>
        <taxon>Eukaryota</taxon>
        <taxon>Viridiplantae</taxon>
        <taxon>Streptophyta</taxon>
        <taxon>Embryophyta</taxon>
        <taxon>Tracheophyta</taxon>
        <taxon>Spermatophyta</taxon>
        <taxon>Magnoliopsida</taxon>
        <taxon>eudicotyledons</taxon>
        <taxon>Gunneridae</taxon>
        <taxon>Pentapetalae</taxon>
        <taxon>rosids</taxon>
        <taxon>fabids</taxon>
        <taxon>Cucurbitales</taxon>
        <taxon>Cucurbitaceae</taxon>
        <taxon>Benincaseae</taxon>
        <taxon>Cucumis</taxon>
    </lineage>
</organism>
<accession>A0A5A7U031</accession>